<dbReference type="InterPro" id="IPR011576">
    <property type="entry name" value="Pyridox_Oxase_N"/>
</dbReference>
<dbReference type="InterPro" id="IPR012349">
    <property type="entry name" value="Split_barrel_FMN-bd"/>
</dbReference>
<sequence>MSDIYHDGSRQLQDEFDTRRLADRLDEAIVQDSILPSDREFIERLDMFFIATVDERGQVNCSYKAGEPGFVRVLDEHTLAFPSYDGNGMYLSMGNILRTRQVGMLFIDFENQKRMRLNGEATLHRDDPLMAEYPEAQFIVRVRAREVFANCPRYIHKMKLVQRSRFVPQQDCPTPVPGWKKGEWVADALPADDPAHDKSREIIDR</sequence>
<evidence type="ECO:0000313" key="3">
    <source>
        <dbReference type="Proteomes" id="UP000243180"/>
    </source>
</evidence>
<accession>A0A1B4XFL0</accession>
<evidence type="ECO:0000313" key="2">
    <source>
        <dbReference type="EMBL" id="BAV33595.1"/>
    </source>
</evidence>
<feature type="domain" description="Pyridoxamine 5'-phosphate oxidase N-terminal" evidence="1">
    <location>
        <begin position="39"/>
        <end position="137"/>
    </location>
</feature>
<dbReference type="Proteomes" id="UP000243180">
    <property type="component" value="Chromosome"/>
</dbReference>
<name>A0A1B4XFL0_9GAMM</name>
<evidence type="ECO:0000259" key="1">
    <source>
        <dbReference type="Pfam" id="PF01243"/>
    </source>
</evidence>
<dbReference type="EMBL" id="AP014879">
    <property type="protein sequence ID" value="BAV33595.1"/>
    <property type="molecule type" value="Genomic_DNA"/>
</dbReference>
<protein>
    <submittedName>
        <fullName evidence="2">Pyridoxamine 5'-phosphate oxidase</fullName>
    </submittedName>
</protein>
<reference evidence="2 3" key="1">
    <citation type="submission" date="2015-05" db="EMBL/GenBank/DDBJ databases">
        <title>Complete genome sequence of a sulfur-oxidizing gammaproteobacterium strain HA5.</title>
        <authorList>
            <person name="Miura A."/>
            <person name="Kojima H."/>
            <person name="Fukui M."/>
        </authorList>
    </citation>
    <scope>NUCLEOTIDE SEQUENCE [LARGE SCALE GENOMIC DNA]</scope>
    <source>
        <strain evidence="2 3">HA5</strain>
    </source>
</reference>
<dbReference type="SUPFAM" id="SSF50475">
    <property type="entry name" value="FMN-binding split barrel"/>
    <property type="match status" value="1"/>
</dbReference>
<dbReference type="PANTHER" id="PTHR42815">
    <property type="entry name" value="FAD-BINDING, PUTATIVE (AFU_ORTHOLOGUE AFUA_6G07600)-RELATED"/>
    <property type="match status" value="1"/>
</dbReference>
<dbReference type="Gene3D" id="2.30.110.10">
    <property type="entry name" value="Electron Transport, Fmn-binding Protein, Chain A"/>
    <property type="match status" value="1"/>
</dbReference>
<dbReference type="PANTHER" id="PTHR42815:SF2">
    <property type="entry name" value="FAD-BINDING, PUTATIVE (AFU_ORTHOLOGUE AFUA_6G07600)-RELATED"/>
    <property type="match status" value="1"/>
</dbReference>
<dbReference type="RefSeq" id="WP_096360433.1">
    <property type="nucleotide sequence ID" value="NZ_AP014879.1"/>
</dbReference>
<organism evidence="2 3">
    <name type="scientific">Sulfuricaulis limicola</name>
    <dbReference type="NCBI Taxonomy" id="1620215"/>
    <lineage>
        <taxon>Bacteria</taxon>
        <taxon>Pseudomonadati</taxon>
        <taxon>Pseudomonadota</taxon>
        <taxon>Gammaproteobacteria</taxon>
        <taxon>Acidiferrobacterales</taxon>
        <taxon>Acidiferrobacteraceae</taxon>
        <taxon>Sulfuricaulis</taxon>
    </lineage>
</organism>
<dbReference type="Pfam" id="PF01243">
    <property type="entry name" value="PNPOx_N"/>
    <property type="match status" value="1"/>
</dbReference>
<dbReference type="KEGG" id="slim:SCL_1283"/>
<dbReference type="InParanoid" id="A0A1B4XFL0"/>
<dbReference type="AlphaFoldDB" id="A0A1B4XFL0"/>
<proteinExistence type="predicted"/>
<dbReference type="OrthoDB" id="9796486at2"/>
<keyword evidence="3" id="KW-1185">Reference proteome</keyword>
<gene>
    <name evidence="2" type="ORF">SCL_1283</name>
</gene>